<dbReference type="PANTHER" id="PTHR30383:SF19">
    <property type="entry name" value="FIBRONECTIN TYPE-III DOMAIN-CONTAINING PROTEIN"/>
    <property type="match status" value="1"/>
</dbReference>
<dbReference type="OrthoDB" id="408760at2759"/>
<dbReference type="EMBL" id="RBNI01019529">
    <property type="protein sequence ID" value="RUO96821.1"/>
    <property type="molecule type" value="Genomic_DNA"/>
</dbReference>
<gene>
    <name evidence="2" type="ORF">BC936DRAFT_141407</name>
</gene>
<dbReference type="Pfam" id="PF13472">
    <property type="entry name" value="Lipase_GDSL_2"/>
    <property type="match status" value="1"/>
</dbReference>
<feature type="domain" description="SGNH hydrolase-type esterase" evidence="1">
    <location>
        <begin position="9"/>
        <end position="203"/>
    </location>
</feature>
<dbReference type="CDD" id="cd00229">
    <property type="entry name" value="SGNH_hydrolase"/>
    <property type="match status" value="1"/>
</dbReference>
<dbReference type="Gene3D" id="3.40.50.1110">
    <property type="entry name" value="SGNH hydrolase"/>
    <property type="match status" value="1"/>
</dbReference>
<dbReference type="AlphaFoldDB" id="A0A433A2C1"/>
<name>A0A433A2C1_9FUNG</name>
<dbReference type="GO" id="GO:0006629">
    <property type="term" value="P:lipid metabolic process"/>
    <property type="evidence" value="ECO:0007669"/>
    <property type="project" value="InterPro"/>
</dbReference>
<dbReference type="InterPro" id="IPR013830">
    <property type="entry name" value="SGNH_hydro"/>
</dbReference>
<accession>A0A433A2C1</accession>
<sequence length="218" mass="24423">MASTKHVLLFGDSLTAGYTKRGWLFHPYGEKLQTLFDAANLDVQVTIDGLSGDRVIFLPWEHRLRTQLEKMRRSEIAYGAVVILGGINDVFSSADPQDIFDCLCTTYRLCEEFGVGHVIGCSLMEVDTGRDEGSEDEMKRVAVNELLRSSPSSPFAGTKVPMTATRFTFFDLSDKFPLHRLSPEDKKLYWDDGVHCTAAGYDRMGELVFEVLKPLLGE</sequence>
<dbReference type="GO" id="GO:0004622">
    <property type="term" value="F:phosphatidylcholine lysophospholipase activity"/>
    <property type="evidence" value="ECO:0007669"/>
    <property type="project" value="TreeGrafter"/>
</dbReference>
<evidence type="ECO:0000259" key="1">
    <source>
        <dbReference type="Pfam" id="PF13472"/>
    </source>
</evidence>
<organism evidence="2 3">
    <name type="scientific">Jimgerdemannia flammicorona</name>
    <dbReference type="NCBI Taxonomy" id="994334"/>
    <lineage>
        <taxon>Eukaryota</taxon>
        <taxon>Fungi</taxon>
        <taxon>Fungi incertae sedis</taxon>
        <taxon>Mucoromycota</taxon>
        <taxon>Mucoromycotina</taxon>
        <taxon>Endogonomycetes</taxon>
        <taxon>Endogonales</taxon>
        <taxon>Endogonaceae</taxon>
        <taxon>Jimgerdemannia</taxon>
    </lineage>
</organism>
<evidence type="ECO:0000313" key="3">
    <source>
        <dbReference type="Proteomes" id="UP000268093"/>
    </source>
</evidence>
<keyword evidence="3" id="KW-1185">Reference proteome</keyword>
<keyword evidence="2" id="KW-0378">Hydrolase</keyword>
<dbReference type="PROSITE" id="PS01098">
    <property type="entry name" value="LIPASE_GDSL_SER"/>
    <property type="match status" value="1"/>
</dbReference>
<comment type="caution">
    <text evidence="2">The sequence shown here is derived from an EMBL/GenBank/DDBJ whole genome shotgun (WGS) entry which is preliminary data.</text>
</comment>
<protein>
    <submittedName>
        <fullName evidence="2">SGNH hydrolase-type esterase domain-containing protein</fullName>
    </submittedName>
</protein>
<reference evidence="2 3" key="1">
    <citation type="journal article" date="2018" name="New Phytol.">
        <title>Phylogenomics of Endogonaceae and evolution of mycorrhizas within Mucoromycota.</title>
        <authorList>
            <person name="Chang Y."/>
            <person name="Desiro A."/>
            <person name="Na H."/>
            <person name="Sandor L."/>
            <person name="Lipzen A."/>
            <person name="Clum A."/>
            <person name="Barry K."/>
            <person name="Grigoriev I.V."/>
            <person name="Martin F.M."/>
            <person name="Stajich J.E."/>
            <person name="Smith M.E."/>
            <person name="Bonito G."/>
            <person name="Spatafora J.W."/>
        </authorList>
    </citation>
    <scope>NUCLEOTIDE SEQUENCE [LARGE SCALE GENOMIC DNA]</scope>
    <source>
        <strain evidence="2 3">GMNB39</strain>
    </source>
</reference>
<proteinExistence type="predicted"/>
<evidence type="ECO:0000313" key="2">
    <source>
        <dbReference type="EMBL" id="RUO96821.1"/>
    </source>
</evidence>
<dbReference type="InterPro" id="IPR051532">
    <property type="entry name" value="Ester_Hydrolysis_Enzymes"/>
</dbReference>
<dbReference type="Proteomes" id="UP000268093">
    <property type="component" value="Unassembled WGS sequence"/>
</dbReference>
<dbReference type="InterPro" id="IPR036514">
    <property type="entry name" value="SGNH_hydro_sf"/>
</dbReference>
<dbReference type="PANTHER" id="PTHR30383">
    <property type="entry name" value="THIOESTERASE 1/PROTEASE 1/LYSOPHOSPHOLIPASE L1"/>
    <property type="match status" value="1"/>
</dbReference>
<dbReference type="InterPro" id="IPR008265">
    <property type="entry name" value="Lipase_GDSL_AS"/>
</dbReference>
<dbReference type="SUPFAM" id="SSF52266">
    <property type="entry name" value="SGNH hydrolase"/>
    <property type="match status" value="1"/>
</dbReference>